<keyword evidence="5 8" id="KW-1133">Transmembrane helix</keyword>
<name>B3T028_9ZZZZ</name>
<dbReference type="GO" id="GO:0008519">
    <property type="term" value="F:ammonium channel activity"/>
    <property type="evidence" value="ECO:0007669"/>
    <property type="project" value="InterPro"/>
</dbReference>
<comment type="subcellular location">
    <subcellularLocation>
        <location evidence="1">Membrane</location>
        <topology evidence="1">Multi-pass membrane protein</topology>
    </subcellularLocation>
</comment>
<keyword evidence="6 8" id="KW-0472">Membrane</keyword>
<dbReference type="EMBL" id="EU016562">
    <property type="protein sequence ID" value="ABZ05937.1"/>
    <property type="molecule type" value="Genomic_DNA"/>
</dbReference>
<evidence type="ECO:0000256" key="1">
    <source>
        <dbReference type="ARBA" id="ARBA00004141"/>
    </source>
</evidence>
<feature type="transmembrane region" description="Helical" evidence="8">
    <location>
        <begin position="328"/>
        <end position="348"/>
    </location>
</feature>
<comment type="similarity">
    <text evidence="2">Belongs to the ammonia transporter channel (TC 1.A.11.2) family.</text>
</comment>
<evidence type="ECO:0000313" key="10">
    <source>
        <dbReference type="EMBL" id="ABZ05937.1"/>
    </source>
</evidence>
<feature type="transmembrane region" description="Helical" evidence="8">
    <location>
        <begin position="119"/>
        <end position="140"/>
    </location>
</feature>
<feature type="transmembrane region" description="Helical" evidence="8">
    <location>
        <begin position="360"/>
        <end position="383"/>
    </location>
</feature>
<dbReference type="Pfam" id="PF00909">
    <property type="entry name" value="Ammonium_transp"/>
    <property type="match status" value="1"/>
</dbReference>
<dbReference type="PANTHER" id="PTHR11730">
    <property type="entry name" value="AMMONIUM TRANSPORTER"/>
    <property type="match status" value="1"/>
</dbReference>
<feature type="domain" description="Ammonium transporter AmtB-like" evidence="9">
    <location>
        <begin position="18"/>
        <end position="452"/>
    </location>
</feature>
<reference evidence="10" key="1">
    <citation type="journal article" date="2008" name="ISME J.">
        <title>Genomic patterns of recombination, clonal divergence and environment in marine microbial populations.</title>
        <authorList>
            <person name="Konstantinidis K.T."/>
            <person name="Delong E.F."/>
        </authorList>
    </citation>
    <scope>NUCLEOTIDE SEQUENCE</scope>
</reference>
<evidence type="ECO:0000259" key="9">
    <source>
        <dbReference type="Pfam" id="PF00909"/>
    </source>
</evidence>
<evidence type="ECO:0000256" key="5">
    <source>
        <dbReference type="ARBA" id="ARBA00022989"/>
    </source>
</evidence>
<dbReference type="InterPro" id="IPR024041">
    <property type="entry name" value="NH4_transpt_AmtB-like_dom"/>
</dbReference>
<dbReference type="SUPFAM" id="SSF111352">
    <property type="entry name" value="Ammonium transporter"/>
    <property type="match status" value="1"/>
</dbReference>
<feature type="transmembrane region" description="Helical" evidence="8">
    <location>
        <begin position="305"/>
        <end position="322"/>
    </location>
</feature>
<feature type="transmembrane region" description="Helical" evidence="8">
    <location>
        <begin position="15"/>
        <end position="34"/>
    </location>
</feature>
<dbReference type="GO" id="GO:0016020">
    <property type="term" value="C:membrane"/>
    <property type="evidence" value="ECO:0007669"/>
    <property type="project" value="UniProtKB-SubCell"/>
</dbReference>
<sequence length="466" mass="50888">MDNELTALTTIFTEFYYWMTVVLMFLIHVGFCMYEVGASRYKHHQHTLMKNTLLIPLVTITWFFFGWWIYWAFPTGPGIAPSIMTESTGLVLGGGFGANELANPTNALMAINLGDHIMGVFWAAFLLFSWTAASIVSGAVIERITTFAFGIMAIAIGSVFWSIDASWGWHFDGWMLKILGYHDAYASGVIHAICGGFALGILTVLGPRIGKFSSSGEPRNIGPRNPWLVCIGLFLIFTGFWGFYAACNIPIFDLGPEYGMEGVTYFTATNIYVTPTTLSGITMNFLMSLSGGFLAGYWISKGDPFWTYSGGLAGIIAASAGNDLYHPMQSLIIAGAGTAVAYKMHYWVERTFKIDDAVGAVAVHGYAGVFGLVVCGFVLWGYPSSGYNVGSMWVGTDYAPINPLGMIIGAIIMFGVLGFLPGWILAKILHGFGRLRIPRDVELAGLDYNILEQARKDERAVASSNR</sequence>
<evidence type="ECO:0000256" key="2">
    <source>
        <dbReference type="ARBA" id="ARBA00005887"/>
    </source>
</evidence>
<dbReference type="Gene3D" id="1.10.3430.10">
    <property type="entry name" value="Ammonium transporter AmtB like domains"/>
    <property type="match status" value="1"/>
</dbReference>
<gene>
    <name evidence="10" type="ORF">ALOHA_HF4000001L24ctg1g6</name>
</gene>
<dbReference type="AlphaFoldDB" id="B3T028"/>
<dbReference type="PANTHER" id="PTHR11730:SF6">
    <property type="entry name" value="AMMONIUM TRANSPORTER"/>
    <property type="match status" value="1"/>
</dbReference>
<protein>
    <submittedName>
        <fullName evidence="10">Putative ammonium transporter family</fullName>
    </submittedName>
</protein>
<keyword evidence="7" id="KW-0924">Ammonia transport</keyword>
<accession>B3T028</accession>
<evidence type="ECO:0000256" key="4">
    <source>
        <dbReference type="ARBA" id="ARBA00022692"/>
    </source>
</evidence>
<feature type="transmembrane region" description="Helical" evidence="8">
    <location>
        <begin position="54"/>
        <end position="73"/>
    </location>
</feature>
<feature type="transmembrane region" description="Helical" evidence="8">
    <location>
        <begin position="403"/>
        <end position="426"/>
    </location>
</feature>
<evidence type="ECO:0000256" key="6">
    <source>
        <dbReference type="ARBA" id="ARBA00023136"/>
    </source>
</evidence>
<feature type="transmembrane region" description="Helical" evidence="8">
    <location>
        <begin position="271"/>
        <end position="298"/>
    </location>
</feature>
<feature type="transmembrane region" description="Helical" evidence="8">
    <location>
        <begin position="147"/>
        <end position="164"/>
    </location>
</feature>
<evidence type="ECO:0000256" key="7">
    <source>
        <dbReference type="ARBA" id="ARBA00023177"/>
    </source>
</evidence>
<proteinExistence type="inferred from homology"/>
<evidence type="ECO:0000256" key="3">
    <source>
        <dbReference type="ARBA" id="ARBA00022448"/>
    </source>
</evidence>
<feature type="transmembrane region" description="Helical" evidence="8">
    <location>
        <begin position="184"/>
        <end position="206"/>
    </location>
</feature>
<organism evidence="10">
    <name type="scientific">uncultured marine microorganism HF4000_001L24</name>
    <dbReference type="NCBI Taxonomy" id="455503"/>
    <lineage>
        <taxon>unclassified sequences</taxon>
        <taxon>environmental samples</taxon>
    </lineage>
</organism>
<keyword evidence="3" id="KW-0813">Transport</keyword>
<evidence type="ECO:0000256" key="8">
    <source>
        <dbReference type="SAM" id="Phobius"/>
    </source>
</evidence>
<dbReference type="InterPro" id="IPR029020">
    <property type="entry name" value="Ammonium/urea_transptr"/>
</dbReference>
<keyword evidence="4 8" id="KW-0812">Transmembrane</keyword>
<feature type="transmembrane region" description="Helical" evidence="8">
    <location>
        <begin position="227"/>
        <end position="251"/>
    </location>
</feature>
<dbReference type="GO" id="GO:0097272">
    <property type="term" value="P:ammonium homeostasis"/>
    <property type="evidence" value="ECO:0007669"/>
    <property type="project" value="TreeGrafter"/>
</dbReference>